<dbReference type="InterPro" id="IPR009003">
    <property type="entry name" value="Peptidase_S1_PA"/>
</dbReference>
<dbReference type="PROSITE" id="PS50240">
    <property type="entry name" value="TRYPSIN_DOM"/>
    <property type="match status" value="1"/>
</dbReference>
<dbReference type="EMBL" id="JAFHDT010000025">
    <property type="protein sequence ID" value="KAI7790806.1"/>
    <property type="molecule type" value="Genomic_DNA"/>
</dbReference>
<gene>
    <name evidence="3" type="ORF">IRJ41_001702</name>
</gene>
<comment type="caution">
    <text evidence="3">The sequence shown here is derived from an EMBL/GenBank/DDBJ whole genome shotgun (WGS) entry which is preliminary data.</text>
</comment>
<dbReference type="SMART" id="SM00020">
    <property type="entry name" value="Tryp_SPc"/>
    <property type="match status" value="1"/>
</dbReference>
<dbReference type="PANTHER" id="PTHR24271">
    <property type="entry name" value="KALLIKREIN-RELATED"/>
    <property type="match status" value="1"/>
</dbReference>
<evidence type="ECO:0000313" key="3">
    <source>
        <dbReference type="EMBL" id="KAI7790806.1"/>
    </source>
</evidence>
<dbReference type="PANTHER" id="PTHR24271:SF48">
    <property type="entry name" value="KALLIKREIN-14"/>
    <property type="match status" value="1"/>
</dbReference>
<dbReference type="SUPFAM" id="SSF50494">
    <property type="entry name" value="Trypsin-like serine proteases"/>
    <property type="match status" value="1"/>
</dbReference>
<dbReference type="GO" id="GO:0030141">
    <property type="term" value="C:secretory granule"/>
    <property type="evidence" value="ECO:0007669"/>
    <property type="project" value="TreeGrafter"/>
</dbReference>
<name>A0A9W7T684_TRIRA</name>
<dbReference type="GO" id="GO:0006508">
    <property type="term" value="P:proteolysis"/>
    <property type="evidence" value="ECO:0007669"/>
    <property type="project" value="InterPro"/>
</dbReference>
<evidence type="ECO:0000256" key="1">
    <source>
        <dbReference type="ARBA" id="ARBA00023157"/>
    </source>
</evidence>
<evidence type="ECO:0000313" key="4">
    <source>
        <dbReference type="Proteomes" id="UP001059041"/>
    </source>
</evidence>
<keyword evidence="4" id="KW-1185">Reference proteome</keyword>
<accession>A0A9W7T684</accession>
<dbReference type="CDD" id="cd00190">
    <property type="entry name" value="Tryp_SPc"/>
    <property type="match status" value="1"/>
</dbReference>
<dbReference type="Proteomes" id="UP001059041">
    <property type="component" value="Linkage Group LG25"/>
</dbReference>
<proteinExistence type="predicted"/>
<dbReference type="InterPro" id="IPR043504">
    <property type="entry name" value="Peptidase_S1_PA_chymotrypsin"/>
</dbReference>
<sequence>MYSSCQLSSTRRFLSDFWFSLCSSELHEFLIVNGSECKPHSQPWQVLLKTDTHLCSGSLISDSWVIDEKSIRSERVIAHPQYDSATLDNDIMLIKLSKPAVLNEYVKLVNLPKSCVAPGTMCNVSGWGITMNQSVDSD</sequence>
<dbReference type="InterPro" id="IPR001254">
    <property type="entry name" value="Trypsin_dom"/>
</dbReference>
<reference evidence="3" key="1">
    <citation type="submission" date="2021-02" db="EMBL/GenBank/DDBJ databases">
        <title>Comparative genomics reveals that relaxation of natural selection precedes convergent phenotypic evolution of cavefish.</title>
        <authorList>
            <person name="Peng Z."/>
        </authorList>
    </citation>
    <scope>NUCLEOTIDE SEQUENCE</scope>
    <source>
        <tissue evidence="3">Muscle</tissue>
    </source>
</reference>
<feature type="domain" description="Peptidase S1" evidence="2">
    <location>
        <begin position="31"/>
        <end position="138"/>
    </location>
</feature>
<evidence type="ECO:0000259" key="2">
    <source>
        <dbReference type="PROSITE" id="PS50240"/>
    </source>
</evidence>
<protein>
    <submittedName>
        <fullName evidence="3">Trypsin 2</fullName>
    </submittedName>
</protein>
<dbReference type="AlphaFoldDB" id="A0A9W7T684"/>
<keyword evidence="1" id="KW-1015">Disulfide bond</keyword>
<dbReference type="GO" id="GO:0004252">
    <property type="term" value="F:serine-type endopeptidase activity"/>
    <property type="evidence" value="ECO:0007669"/>
    <property type="project" value="InterPro"/>
</dbReference>
<dbReference type="Pfam" id="PF00089">
    <property type="entry name" value="Trypsin"/>
    <property type="match status" value="2"/>
</dbReference>
<organism evidence="3 4">
    <name type="scientific">Triplophysa rosa</name>
    <name type="common">Cave loach</name>
    <dbReference type="NCBI Taxonomy" id="992332"/>
    <lineage>
        <taxon>Eukaryota</taxon>
        <taxon>Metazoa</taxon>
        <taxon>Chordata</taxon>
        <taxon>Craniata</taxon>
        <taxon>Vertebrata</taxon>
        <taxon>Euteleostomi</taxon>
        <taxon>Actinopterygii</taxon>
        <taxon>Neopterygii</taxon>
        <taxon>Teleostei</taxon>
        <taxon>Ostariophysi</taxon>
        <taxon>Cypriniformes</taxon>
        <taxon>Nemacheilidae</taxon>
        <taxon>Triplophysa</taxon>
    </lineage>
</organism>
<dbReference type="Gene3D" id="2.40.10.10">
    <property type="entry name" value="Trypsin-like serine proteases"/>
    <property type="match status" value="2"/>
</dbReference>